<dbReference type="PATRIC" id="fig|421052.3.peg.546"/>
<keyword evidence="2" id="KW-1185">Reference proteome</keyword>
<accession>S3NNZ6</accession>
<dbReference type="AlphaFoldDB" id="S3NNZ6"/>
<dbReference type="HOGENOM" id="CLU_1998968_0_0_6"/>
<dbReference type="Proteomes" id="UP000014568">
    <property type="component" value="Unassembled WGS sequence"/>
</dbReference>
<evidence type="ECO:0000313" key="2">
    <source>
        <dbReference type="Proteomes" id="UP000014568"/>
    </source>
</evidence>
<reference evidence="1 2" key="1">
    <citation type="submission" date="2013-06" db="EMBL/GenBank/DDBJ databases">
        <title>The Genome Sequence of Acinetobacter rudis CIP 110305.</title>
        <authorList>
            <consortium name="The Broad Institute Genome Sequencing Platform"/>
            <consortium name="The Broad Institute Genome Sequencing Center for Infectious Disease"/>
            <person name="Cerqueira G."/>
            <person name="Feldgarden M."/>
            <person name="Courvalin P."/>
            <person name="Perichon B."/>
            <person name="Grillot-Courvalin C."/>
            <person name="Clermont D."/>
            <person name="Rocha E."/>
            <person name="Yoon E.-J."/>
            <person name="Nemec A."/>
            <person name="Young S.K."/>
            <person name="Zeng Q."/>
            <person name="Gargeya S."/>
            <person name="Fitzgerald M."/>
            <person name="Abouelleil A."/>
            <person name="Alvarado L."/>
            <person name="Berlin A.M."/>
            <person name="Chapman S.B."/>
            <person name="Dewar J."/>
            <person name="Goldberg J."/>
            <person name="Griggs A."/>
            <person name="Gujja S."/>
            <person name="Hansen M."/>
            <person name="Howarth C."/>
            <person name="Imamovic A."/>
            <person name="Larimer J."/>
            <person name="McCowan C."/>
            <person name="Murphy C."/>
            <person name="Pearson M."/>
            <person name="Priest M."/>
            <person name="Roberts A."/>
            <person name="Saif S."/>
            <person name="Shea T."/>
            <person name="Sykes S."/>
            <person name="Wortman J."/>
            <person name="Nusbaum C."/>
            <person name="Birren B."/>
        </authorList>
    </citation>
    <scope>NUCLEOTIDE SEQUENCE [LARGE SCALE GENOMIC DNA]</scope>
    <source>
        <strain evidence="1 2">CIP 110305</strain>
    </source>
</reference>
<dbReference type="STRING" id="632955.GCA_000829675_00536"/>
<dbReference type="RefSeq" id="WP_016654985.1">
    <property type="nucleotide sequence ID" value="NZ_KE340348.1"/>
</dbReference>
<name>S3NNZ6_9GAMM</name>
<dbReference type="EMBL" id="ATGI01000005">
    <property type="protein sequence ID" value="EPF80098.1"/>
    <property type="molecule type" value="Genomic_DNA"/>
</dbReference>
<evidence type="ECO:0000313" key="1">
    <source>
        <dbReference type="EMBL" id="EPF80098.1"/>
    </source>
</evidence>
<proteinExistence type="predicted"/>
<organism evidence="1 2">
    <name type="scientific">Acinetobacter rudis CIP 110305</name>
    <dbReference type="NCBI Taxonomy" id="421052"/>
    <lineage>
        <taxon>Bacteria</taxon>
        <taxon>Pseudomonadati</taxon>
        <taxon>Pseudomonadota</taxon>
        <taxon>Gammaproteobacteria</taxon>
        <taxon>Moraxellales</taxon>
        <taxon>Moraxellaceae</taxon>
        <taxon>Acinetobacter</taxon>
    </lineage>
</organism>
<sequence length="124" mass="14321">MFLNKVLLESLPKSVPDYINLNYQDGDLIALCTWAEKTMELKFNHVESFRVSIEGLLLKMQASLKFTGDCFVYGGDKLDLYTWINDQTYGYLDTINFHKTMLISSDEIIEIIYGGEMQIIRECS</sequence>
<protein>
    <submittedName>
        <fullName evidence="1">Uncharacterized protein</fullName>
    </submittedName>
</protein>
<comment type="caution">
    <text evidence="1">The sequence shown here is derived from an EMBL/GenBank/DDBJ whole genome shotgun (WGS) entry which is preliminary data.</text>
</comment>
<gene>
    <name evidence="1" type="ORF">F945_00550</name>
</gene>